<dbReference type="InterPro" id="IPR017871">
    <property type="entry name" value="ABC_transporter-like_CS"/>
</dbReference>
<dbReference type="PANTHER" id="PTHR42781">
    <property type="entry name" value="SPERMIDINE/PUTRESCINE IMPORT ATP-BINDING PROTEIN POTA"/>
    <property type="match status" value="1"/>
</dbReference>
<organism evidence="3">
    <name type="scientific">marine metagenome</name>
    <dbReference type="NCBI Taxonomy" id="408172"/>
    <lineage>
        <taxon>unclassified sequences</taxon>
        <taxon>metagenomes</taxon>
        <taxon>ecological metagenomes</taxon>
    </lineage>
</organism>
<dbReference type="GO" id="GO:0005524">
    <property type="term" value="F:ATP binding"/>
    <property type="evidence" value="ECO:0007669"/>
    <property type="project" value="InterPro"/>
</dbReference>
<dbReference type="InterPro" id="IPR003439">
    <property type="entry name" value="ABC_transporter-like_ATP-bd"/>
</dbReference>
<dbReference type="InterPro" id="IPR050093">
    <property type="entry name" value="ABC_SmlMolc_Importer"/>
</dbReference>
<dbReference type="GO" id="GO:0016887">
    <property type="term" value="F:ATP hydrolysis activity"/>
    <property type="evidence" value="ECO:0007669"/>
    <property type="project" value="InterPro"/>
</dbReference>
<dbReference type="SUPFAM" id="SSF52540">
    <property type="entry name" value="P-loop containing nucleoside triphosphate hydrolases"/>
    <property type="match status" value="1"/>
</dbReference>
<evidence type="ECO:0000259" key="2">
    <source>
        <dbReference type="Pfam" id="PF00005"/>
    </source>
</evidence>
<dbReference type="PROSITE" id="PS00211">
    <property type="entry name" value="ABC_TRANSPORTER_1"/>
    <property type="match status" value="1"/>
</dbReference>
<accession>A0A382U065</accession>
<sequence>MIAADGISKSYGSVQALAPLSITIGQGERVALAGPSGSGKTTLLYLLAGVIQPDSGDLLLAGRDLTHQKPGKEKAGLVGLIHQQYDLVPHLSVLHNVLAGRLGQWSLFRSLISLVWPQDRQVAEAALAQMGIADKIHERTSHLSGGEQQRVAIARLMVQGSRVIL</sequence>
<dbReference type="PANTHER" id="PTHR42781:SF4">
    <property type="entry name" value="SPERMIDINE_PUTRESCINE IMPORT ATP-BINDING PROTEIN POTA"/>
    <property type="match status" value="1"/>
</dbReference>
<dbReference type="Pfam" id="PF00005">
    <property type="entry name" value="ABC_tran"/>
    <property type="match status" value="1"/>
</dbReference>
<name>A0A382U065_9ZZZZ</name>
<dbReference type="EMBL" id="UINC01140287">
    <property type="protein sequence ID" value="SVD27342.1"/>
    <property type="molecule type" value="Genomic_DNA"/>
</dbReference>
<gene>
    <name evidence="3" type="ORF">METZ01_LOCUS380196</name>
</gene>
<reference evidence="3" key="1">
    <citation type="submission" date="2018-05" db="EMBL/GenBank/DDBJ databases">
        <authorList>
            <person name="Lanie J.A."/>
            <person name="Ng W.-L."/>
            <person name="Kazmierczak K.M."/>
            <person name="Andrzejewski T.M."/>
            <person name="Davidsen T.M."/>
            <person name="Wayne K.J."/>
            <person name="Tettelin H."/>
            <person name="Glass J.I."/>
            <person name="Rusch D."/>
            <person name="Podicherti R."/>
            <person name="Tsui H.-C.T."/>
            <person name="Winkler M.E."/>
        </authorList>
    </citation>
    <scope>NUCLEOTIDE SEQUENCE</scope>
</reference>
<keyword evidence="1" id="KW-0813">Transport</keyword>
<protein>
    <recommendedName>
        <fullName evidence="2">ABC transporter domain-containing protein</fullName>
    </recommendedName>
</protein>
<feature type="non-terminal residue" evidence="3">
    <location>
        <position position="165"/>
    </location>
</feature>
<dbReference type="Gene3D" id="3.40.50.300">
    <property type="entry name" value="P-loop containing nucleotide triphosphate hydrolases"/>
    <property type="match status" value="1"/>
</dbReference>
<evidence type="ECO:0000256" key="1">
    <source>
        <dbReference type="ARBA" id="ARBA00022448"/>
    </source>
</evidence>
<feature type="domain" description="ABC transporter" evidence="2">
    <location>
        <begin position="18"/>
        <end position="165"/>
    </location>
</feature>
<proteinExistence type="predicted"/>
<dbReference type="InterPro" id="IPR027417">
    <property type="entry name" value="P-loop_NTPase"/>
</dbReference>
<evidence type="ECO:0000313" key="3">
    <source>
        <dbReference type="EMBL" id="SVD27342.1"/>
    </source>
</evidence>
<dbReference type="AlphaFoldDB" id="A0A382U065"/>